<dbReference type="InterPro" id="IPR016169">
    <property type="entry name" value="FAD-bd_PCMH_sub2"/>
</dbReference>
<protein>
    <recommendedName>
        <fullName evidence="12">CBS domain-containing protein</fullName>
    </recommendedName>
</protein>
<dbReference type="SUPFAM" id="SSF54631">
    <property type="entry name" value="CBS-domain pair"/>
    <property type="match status" value="1"/>
</dbReference>
<evidence type="ECO:0000256" key="6">
    <source>
        <dbReference type="ARBA" id="ARBA00022989"/>
    </source>
</evidence>
<comment type="subcellular location">
    <subcellularLocation>
        <location evidence="1">Cell membrane</location>
        <topology evidence="1">Multi-pass membrane protein</topology>
    </subcellularLocation>
</comment>
<evidence type="ECO:0000256" key="8">
    <source>
        <dbReference type="ARBA" id="ARBA00023136"/>
    </source>
</evidence>
<dbReference type="SMART" id="SM01091">
    <property type="entry name" value="CorC_HlyC"/>
    <property type="match status" value="1"/>
</dbReference>
<dbReference type="InterPro" id="IPR046342">
    <property type="entry name" value="CBS_dom_sf"/>
</dbReference>
<dbReference type="InterPro" id="IPR036318">
    <property type="entry name" value="FAD-bd_PCMH-like_sf"/>
</dbReference>
<keyword evidence="5" id="KW-0677">Repeat</keyword>
<evidence type="ECO:0000256" key="10">
    <source>
        <dbReference type="SAM" id="MobiDB-lite"/>
    </source>
</evidence>
<keyword evidence="14" id="KW-1185">Reference proteome</keyword>
<dbReference type="EMBL" id="WTPX01000062">
    <property type="protein sequence ID" value="NNJ26107.1"/>
    <property type="molecule type" value="Genomic_DNA"/>
</dbReference>
<dbReference type="Pfam" id="PF00571">
    <property type="entry name" value="CBS"/>
    <property type="match status" value="2"/>
</dbReference>
<dbReference type="InterPro" id="IPR044751">
    <property type="entry name" value="Ion_transp-like_CBS"/>
</dbReference>
<keyword evidence="7 9" id="KW-0129">CBS domain</keyword>
<gene>
    <name evidence="13" type="ORF">LzC2_21870</name>
</gene>
<dbReference type="RefSeq" id="WP_171186795.1">
    <property type="nucleotide sequence ID" value="NZ_WTPX01000062.1"/>
</dbReference>
<feature type="domain" description="CBS" evidence="12">
    <location>
        <begin position="214"/>
        <end position="276"/>
    </location>
</feature>
<evidence type="ECO:0000256" key="9">
    <source>
        <dbReference type="PROSITE-ProRule" id="PRU00703"/>
    </source>
</evidence>
<dbReference type="PROSITE" id="PS51371">
    <property type="entry name" value="CBS"/>
    <property type="match status" value="2"/>
</dbReference>
<dbReference type="SMART" id="SM00116">
    <property type="entry name" value="CBS"/>
    <property type="match status" value="2"/>
</dbReference>
<feature type="transmembrane region" description="Helical" evidence="11">
    <location>
        <begin position="6"/>
        <end position="23"/>
    </location>
</feature>
<dbReference type="Pfam" id="PF01595">
    <property type="entry name" value="CNNM"/>
    <property type="match status" value="1"/>
</dbReference>
<dbReference type="SUPFAM" id="SSF56176">
    <property type="entry name" value="FAD-binding/transporter-associated domain-like"/>
    <property type="match status" value="1"/>
</dbReference>
<dbReference type="Gene3D" id="3.30.465.10">
    <property type="match status" value="1"/>
</dbReference>
<feature type="transmembrane region" description="Helical" evidence="11">
    <location>
        <begin position="59"/>
        <end position="82"/>
    </location>
</feature>
<feature type="region of interest" description="Disordered" evidence="10">
    <location>
        <begin position="344"/>
        <end position="380"/>
    </location>
</feature>
<dbReference type="PANTHER" id="PTHR22777">
    <property type="entry name" value="HEMOLYSIN-RELATED"/>
    <property type="match status" value="1"/>
</dbReference>
<dbReference type="PANTHER" id="PTHR22777:SF32">
    <property type="entry name" value="UPF0053 INNER MEMBRANE PROTEIN YFJD"/>
    <property type="match status" value="1"/>
</dbReference>
<evidence type="ECO:0000256" key="4">
    <source>
        <dbReference type="ARBA" id="ARBA00022692"/>
    </source>
</evidence>
<keyword evidence="4 11" id="KW-0812">Transmembrane</keyword>
<dbReference type="InterPro" id="IPR002550">
    <property type="entry name" value="CNNM"/>
</dbReference>
<evidence type="ECO:0000256" key="1">
    <source>
        <dbReference type="ARBA" id="ARBA00004651"/>
    </source>
</evidence>
<reference evidence="13 14" key="1">
    <citation type="journal article" date="2020" name="Syst. Appl. Microbiol.">
        <title>Alienimonas chondri sp. nov., a novel planctomycete isolated from the biofilm of the red alga Chondrus crispus.</title>
        <authorList>
            <person name="Vitorino I."/>
            <person name="Albuquerque L."/>
            <person name="Wiegand S."/>
            <person name="Kallscheuer N."/>
            <person name="da Costa M.S."/>
            <person name="Lobo-da-Cunha A."/>
            <person name="Jogler C."/>
            <person name="Lage O.M."/>
        </authorList>
    </citation>
    <scope>NUCLEOTIDE SEQUENCE [LARGE SCALE GENOMIC DNA]</scope>
    <source>
        <strain evidence="13 14">LzC2</strain>
    </source>
</reference>
<organism evidence="13 14">
    <name type="scientific">Alienimonas chondri</name>
    <dbReference type="NCBI Taxonomy" id="2681879"/>
    <lineage>
        <taxon>Bacteria</taxon>
        <taxon>Pseudomonadati</taxon>
        <taxon>Planctomycetota</taxon>
        <taxon>Planctomycetia</taxon>
        <taxon>Planctomycetales</taxon>
        <taxon>Planctomycetaceae</taxon>
        <taxon>Alienimonas</taxon>
    </lineage>
</organism>
<dbReference type="InterPro" id="IPR000644">
    <property type="entry name" value="CBS_dom"/>
</dbReference>
<feature type="transmembrane region" description="Helical" evidence="11">
    <location>
        <begin position="102"/>
        <end position="120"/>
    </location>
</feature>
<keyword evidence="3" id="KW-1003">Cell membrane</keyword>
<evidence type="ECO:0000256" key="2">
    <source>
        <dbReference type="ARBA" id="ARBA00006337"/>
    </source>
</evidence>
<proteinExistence type="inferred from homology"/>
<accession>A0ABX1VDX7</accession>
<dbReference type="InterPro" id="IPR005170">
    <property type="entry name" value="Transptr-assoc_dom"/>
</dbReference>
<feature type="domain" description="CBS" evidence="12">
    <location>
        <begin position="283"/>
        <end position="340"/>
    </location>
</feature>
<evidence type="ECO:0000313" key="13">
    <source>
        <dbReference type="EMBL" id="NNJ26107.1"/>
    </source>
</evidence>
<evidence type="ECO:0000256" key="3">
    <source>
        <dbReference type="ARBA" id="ARBA00022475"/>
    </source>
</evidence>
<sequence length="458" mass="49988">MDPPLLYAALASGAAAFVCGVFTQSLREFSRGKLDDLCAERGVGDRFGEVLKNREPVLVVTRAATFLLNVACLLFAAGFFQLPLPGHAEAGAWRAWETWVEWAAFAAIALLLLSVLPWTVARVTAEPLLARAWPAASLLAIPFRPLVIVSNYLDRTMHRLAGRADPVRDDASVLGEELRSVVDEGERGGLLEVDAGRMIRQVIDLHDEDVAAVMTPRTEMDTVPASATLEEARSLFLARGHSRLPVHGESVDDVRGVLYAKDLLASLGEERGPDDPLPTVVDLAREALYVPDATKLDTLLSRMKAEQTHIALVVDEYGGVAGLVTLEDLLEEIVGEIVDEHDPVTEAETGIRRLSGPEPRADGKSADRRGRRSKTNGAAPRSFEVESWVRTDDFNEVAGFDLPEDGDFDTLGGFVLSEMARVPEKEETFDWHGIRVTVLEADNRKVGKVRVEDAPPSD</sequence>
<evidence type="ECO:0000256" key="11">
    <source>
        <dbReference type="SAM" id="Phobius"/>
    </source>
</evidence>
<evidence type="ECO:0000256" key="5">
    <source>
        <dbReference type="ARBA" id="ARBA00022737"/>
    </source>
</evidence>
<keyword evidence="8 11" id="KW-0472">Membrane</keyword>
<evidence type="ECO:0000256" key="7">
    <source>
        <dbReference type="ARBA" id="ARBA00023122"/>
    </source>
</evidence>
<dbReference type="Gene3D" id="3.10.580.10">
    <property type="entry name" value="CBS-domain"/>
    <property type="match status" value="1"/>
</dbReference>
<evidence type="ECO:0000313" key="14">
    <source>
        <dbReference type="Proteomes" id="UP000609651"/>
    </source>
</evidence>
<keyword evidence="6 11" id="KW-1133">Transmembrane helix</keyword>
<evidence type="ECO:0000259" key="12">
    <source>
        <dbReference type="PROSITE" id="PS51371"/>
    </source>
</evidence>
<comment type="caution">
    <text evidence="13">The sequence shown here is derived from an EMBL/GenBank/DDBJ whole genome shotgun (WGS) entry which is preliminary data.</text>
</comment>
<feature type="transmembrane region" description="Helical" evidence="11">
    <location>
        <begin position="132"/>
        <end position="153"/>
    </location>
</feature>
<comment type="similarity">
    <text evidence="2">Belongs to the UPF0053 family.</text>
</comment>
<dbReference type="CDD" id="cd04590">
    <property type="entry name" value="CBS_pair_CorC_HlyC_assoc"/>
    <property type="match status" value="1"/>
</dbReference>
<dbReference type="Pfam" id="PF03471">
    <property type="entry name" value="CorC_HlyC"/>
    <property type="match status" value="1"/>
</dbReference>
<feature type="compositionally biased region" description="Basic and acidic residues" evidence="10">
    <location>
        <begin position="359"/>
        <end position="368"/>
    </location>
</feature>
<name>A0ABX1VDX7_9PLAN</name>
<dbReference type="Proteomes" id="UP000609651">
    <property type="component" value="Unassembled WGS sequence"/>
</dbReference>